<reference evidence="1" key="1">
    <citation type="submission" date="2018-05" db="EMBL/GenBank/DDBJ databases">
        <authorList>
            <person name="Lanie J.A."/>
            <person name="Ng W.-L."/>
            <person name="Kazmierczak K.M."/>
            <person name="Andrzejewski T.M."/>
            <person name="Davidsen T.M."/>
            <person name="Wayne K.J."/>
            <person name="Tettelin H."/>
            <person name="Glass J.I."/>
            <person name="Rusch D."/>
            <person name="Podicherti R."/>
            <person name="Tsui H.-C.T."/>
            <person name="Winkler M.E."/>
        </authorList>
    </citation>
    <scope>NUCLEOTIDE SEQUENCE</scope>
</reference>
<accession>A0A383CJZ3</accession>
<dbReference type="EMBL" id="UINC01209623">
    <property type="protein sequence ID" value="SVE32716.1"/>
    <property type="molecule type" value="Genomic_DNA"/>
</dbReference>
<proteinExistence type="predicted"/>
<feature type="non-terminal residue" evidence="1">
    <location>
        <position position="56"/>
    </location>
</feature>
<name>A0A383CJZ3_9ZZZZ</name>
<gene>
    <name evidence="1" type="ORF">METZ01_LOCUS485570</name>
</gene>
<protein>
    <submittedName>
        <fullName evidence="1">Uncharacterized protein</fullName>
    </submittedName>
</protein>
<dbReference type="AlphaFoldDB" id="A0A383CJZ3"/>
<sequence length="56" mass="5878">MATIVPAQESTGPTVHTVDTLTVHALRTPATLGSIPYSVNQIDVSDIVRDGSQRCG</sequence>
<evidence type="ECO:0000313" key="1">
    <source>
        <dbReference type="EMBL" id="SVE32716.1"/>
    </source>
</evidence>
<organism evidence="1">
    <name type="scientific">marine metagenome</name>
    <dbReference type="NCBI Taxonomy" id="408172"/>
    <lineage>
        <taxon>unclassified sequences</taxon>
        <taxon>metagenomes</taxon>
        <taxon>ecological metagenomes</taxon>
    </lineage>
</organism>